<dbReference type="InterPro" id="IPR002937">
    <property type="entry name" value="Amino_oxidase"/>
</dbReference>
<evidence type="ECO:0000259" key="1">
    <source>
        <dbReference type="Pfam" id="PF01593"/>
    </source>
</evidence>
<dbReference type="PANTHER" id="PTHR10742">
    <property type="entry name" value="FLAVIN MONOAMINE OXIDASE"/>
    <property type="match status" value="1"/>
</dbReference>
<accession>A0A1X6NHV5</accession>
<dbReference type="AlphaFoldDB" id="A0A1X6NHV5"/>
<dbReference type="InterPro" id="IPR036188">
    <property type="entry name" value="FAD/NAD-bd_sf"/>
</dbReference>
<dbReference type="RefSeq" id="XP_024344737.1">
    <property type="nucleotide sequence ID" value="XM_024480238.1"/>
</dbReference>
<dbReference type="InterPro" id="IPR050281">
    <property type="entry name" value="Flavin_monoamine_oxidase"/>
</dbReference>
<dbReference type="OrthoDB" id="7777654at2759"/>
<organism evidence="2 3">
    <name type="scientific">Postia placenta MAD-698-R-SB12</name>
    <dbReference type="NCBI Taxonomy" id="670580"/>
    <lineage>
        <taxon>Eukaryota</taxon>
        <taxon>Fungi</taxon>
        <taxon>Dikarya</taxon>
        <taxon>Basidiomycota</taxon>
        <taxon>Agaricomycotina</taxon>
        <taxon>Agaricomycetes</taxon>
        <taxon>Polyporales</taxon>
        <taxon>Adustoporiaceae</taxon>
        <taxon>Rhodonia</taxon>
    </lineage>
</organism>
<dbReference type="SUPFAM" id="SSF54373">
    <property type="entry name" value="FAD-linked reductases, C-terminal domain"/>
    <property type="match status" value="1"/>
</dbReference>
<dbReference type="EMBL" id="KZ110591">
    <property type="protein sequence ID" value="OSX67943.1"/>
    <property type="molecule type" value="Genomic_DNA"/>
</dbReference>
<dbReference type="GeneID" id="36325188"/>
<dbReference type="Gene3D" id="1.10.405.10">
    <property type="entry name" value="Guanine Nucleotide Dissociation Inhibitor, domain 1"/>
    <property type="match status" value="1"/>
</dbReference>
<feature type="domain" description="Amine oxidase" evidence="1">
    <location>
        <begin position="21"/>
        <end position="456"/>
    </location>
</feature>
<name>A0A1X6NHV5_9APHY</name>
<evidence type="ECO:0000313" key="3">
    <source>
        <dbReference type="Proteomes" id="UP000194127"/>
    </source>
</evidence>
<protein>
    <recommendedName>
        <fullName evidence="1">Amine oxidase domain-containing protein</fullName>
    </recommendedName>
</protein>
<dbReference type="STRING" id="670580.A0A1X6NHV5"/>
<dbReference type="SUPFAM" id="SSF51905">
    <property type="entry name" value="FAD/NAD(P)-binding domain"/>
    <property type="match status" value="1"/>
</dbReference>
<keyword evidence="3" id="KW-1185">Reference proteome</keyword>
<dbReference type="Gene3D" id="3.90.660.10">
    <property type="match status" value="1"/>
</dbReference>
<dbReference type="Gene3D" id="3.50.50.60">
    <property type="entry name" value="FAD/NAD(P)-binding domain"/>
    <property type="match status" value="1"/>
</dbReference>
<dbReference type="Pfam" id="PF01593">
    <property type="entry name" value="Amino_oxidase"/>
    <property type="match status" value="1"/>
</dbReference>
<reference evidence="2 3" key="1">
    <citation type="submission" date="2017-04" db="EMBL/GenBank/DDBJ databases">
        <title>Genome Sequence of the Model Brown-Rot Fungus Postia placenta SB12.</title>
        <authorList>
            <consortium name="DOE Joint Genome Institute"/>
            <person name="Gaskell J."/>
            <person name="Kersten P."/>
            <person name="Larrondo L.F."/>
            <person name="Canessa P."/>
            <person name="Martinez D."/>
            <person name="Hibbett D."/>
            <person name="Schmoll M."/>
            <person name="Kubicek C.P."/>
            <person name="Martinez A.T."/>
            <person name="Yadav J."/>
            <person name="Master E."/>
            <person name="Magnuson J.K."/>
            <person name="James T."/>
            <person name="Yaver D."/>
            <person name="Berka R."/>
            <person name="Labutti K."/>
            <person name="Lipzen A."/>
            <person name="Aerts A."/>
            <person name="Barry K."/>
            <person name="Henrissat B."/>
            <person name="Blanchette R."/>
            <person name="Grigoriev I."/>
            <person name="Cullen D."/>
        </authorList>
    </citation>
    <scope>NUCLEOTIDE SEQUENCE [LARGE SCALE GENOMIC DNA]</scope>
    <source>
        <strain evidence="2 3">MAD-698-R-SB12</strain>
    </source>
</reference>
<gene>
    <name evidence="2" type="ORF">POSPLADRAFT_1052049</name>
</gene>
<proteinExistence type="predicted"/>
<sequence>MDSDLTFKEPTEVTIGIRIRFKVHVFELEDRVGGRIFTWRFDKHAPNQYFEAGAMRIPKTEMHLPVLSLIKCLGIETIPYKLSHEGNFVYVNGRTGEDVTANALGFDLPEPYRDQTAPFLLHKALEPLLEGLHEDFDTWWGNLLRWDRVSFRQYLFDVAAYPSSVIDFIETLCSQTNQYALSVPELVMQNIDFGNTEWVTIPDGMDRLPNAMAERVRWKNITLNARVTQLSEEKFIARDGKLKLKIRLRARVGNSDRVVGGLYDKVILAIPPVAVNMILDRPRWGSLKEQAIRAMHYEPLFKMGLRFKTRFWERGGSASLGGQSTTDLRIRWIVYPSYGIGDSGMGVLLIYSWLSDATAWASVPFEERLQIALFDLQRTYPLVKVKDEFIEASDVLWSNRNPTGDCAFLPGQFSDYFEIAKSREGNIFFAGEHLSRHHTWIAGALDSARRVVGEIIKDAFSDQLAQFVRFPLGHQIGWMPAYDSDEPIGAYDPRDVRYKLLFEKAKQPDFVEKMKKSIMEGQVPLRVGPAGLH</sequence>
<dbReference type="Proteomes" id="UP000194127">
    <property type="component" value="Unassembled WGS sequence"/>
</dbReference>
<evidence type="ECO:0000313" key="2">
    <source>
        <dbReference type="EMBL" id="OSX67943.1"/>
    </source>
</evidence>
<dbReference type="PANTHER" id="PTHR10742:SF342">
    <property type="entry name" value="AMINE OXIDASE"/>
    <property type="match status" value="1"/>
</dbReference>
<dbReference type="GO" id="GO:0009063">
    <property type="term" value="P:amino acid catabolic process"/>
    <property type="evidence" value="ECO:0007669"/>
    <property type="project" value="TreeGrafter"/>
</dbReference>
<dbReference type="GO" id="GO:0001716">
    <property type="term" value="F:L-amino-acid oxidase activity"/>
    <property type="evidence" value="ECO:0007669"/>
    <property type="project" value="TreeGrafter"/>
</dbReference>